<evidence type="ECO:0000256" key="2">
    <source>
        <dbReference type="ARBA" id="ARBA00023267"/>
    </source>
</evidence>
<proteinExistence type="predicted"/>
<dbReference type="OrthoDB" id="9807064at2"/>
<dbReference type="Gene3D" id="2.30.30.100">
    <property type="match status" value="1"/>
</dbReference>
<sequence length="276" mass="29496">MSSSPHRRPCDLPRTPLDAVALQNALRATRWQRLEVTVESPSTNAELAIAARSGAPSGSVVTTDHQAAGRGRLDRTFVMPPMSGIAVSALIRPEVPLARWSWLPLVAGLAVADTIAEAGVRDGGIKWPNDVLVAGRKISGILLERVEPPAGSGLAAAAVIGMGVNVSLSEEERPVETATSLLLEGADQLDRTVLATRLLTHLDRWLSAWENDDESFAALREAFVQRCVTVGQHVRVMLPDGSRVEGTAETVDEFGRLVVDGKPFSAGDITHVRPAR</sequence>
<protein>
    <recommendedName>
        <fullName evidence="3">biotin--[biotin carboxyl-carrier protein] ligase</fullName>
        <ecNumber evidence="3">6.3.4.15</ecNumber>
    </recommendedName>
</protein>
<gene>
    <name evidence="5" type="ORF">EHW97_12485</name>
</gene>
<dbReference type="PROSITE" id="PS51733">
    <property type="entry name" value="BPL_LPL_CATALYTIC"/>
    <property type="match status" value="1"/>
</dbReference>
<reference evidence="5 6" key="1">
    <citation type="submission" date="2018-11" db="EMBL/GenBank/DDBJ databases">
        <authorList>
            <person name="Li F."/>
        </authorList>
    </citation>
    <scope>NUCLEOTIDE SEQUENCE [LARGE SCALE GENOMIC DNA]</scope>
    <source>
        <strain evidence="5 6">YS17T</strain>
    </source>
</reference>
<dbReference type="InterPro" id="IPR004408">
    <property type="entry name" value="Biotin_CoA_COase_ligase"/>
</dbReference>
<organism evidence="5 6">
    <name type="scientific">Aeromicrobium camelliae</name>
    <dbReference type="NCBI Taxonomy" id="1538144"/>
    <lineage>
        <taxon>Bacteria</taxon>
        <taxon>Bacillati</taxon>
        <taxon>Actinomycetota</taxon>
        <taxon>Actinomycetes</taxon>
        <taxon>Propionibacteriales</taxon>
        <taxon>Nocardioidaceae</taxon>
        <taxon>Aeromicrobium</taxon>
    </lineage>
</organism>
<evidence type="ECO:0000259" key="4">
    <source>
        <dbReference type="PROSITE" id="PS51733"/>
    </source>
</evidence>
<dbReference type="GO" id="GO:0004077">
    <property type="term" value="F:biotin--[biotin carboxyl-carrier protein] ligase activity"/>
    <property type="evidence" value="ECO:0007669"/>
    <property type="project" value="UniProtKB-EC"/>
</dbReference>
<dbReference type="PANTHER" id="PTHR12835:SF5">
    <property type="entry name" value="BIOTIN--PROTEIN LIGASE"/>
    <property type="match status" value="1"/>
</dbReference>
<evidence type="ECO:0000256" key="3">
    <source>
        <dbReference type="ARBA" id="ARBA00024227"/>
    </source>
</evidence>
<keyword evidence="2" id="KW-0092">Biotin</keyword>
<dbReference type="AlphaFoldDB" id="A0A3N6W591"/>
<keyword evidence="1 5" id="KW-0436">Ligase</keyword>
<keyword evidence="6" id="KW-1185">Reference proteome</keyword>
<dbReference type="InterPro" id="IPR045864">
    <property type="entry name" value="aa-tRNA-synth_II/BPL/LPL"/>
</dbReference>
<accession>A0A3N6W591</accession>
<dbReference type="SUPFAM" id="SSF55681">
    <property type="entry name" value="Class II aaRS and biotin synthetases"/>
    <property type="match status" value="1"/>
</dbReference>
<dbReference type="InterPro" id="IPR004143">
    <property type="entry name" value="BPL_LPL_catalytic"/>
</dbReference>
<feature type="domain" description="BPL/LPL catalytic" evidence="4">
    <location>
        <begin position="20"/>
        <end position="210"/>
    </location>
</feature>
<evidence type="ECO:0000313" key="5">
    <source>
        <dbReference type="EMBL" id="RQN02699.1"/>
    </source>
</evidence>
<dbReference type="Pfam" id="PF02237">
    <property type="entry name" value="BPL_C"/>
    <property type="match status" value="1"/>
</dbReference>
<dbReference type="EMBL" id="RQJX01000018">
    <property type="protein sequence ID" value="RQN02699.1"/>
    <property type="molecule type" value="Genomic_DNA"/>
</dbReference>
<evidence type="ECO:0000256" key="1">
    <source>
        <dbReference type="ARBA" id="ARBA00022598"/>
    </source>
</evidence>
<dbReference type="CDD" id="cd16442">
    <property type="entry name" value="BPL"/>
    <property type="match status" value="1"/>
</dbReference>
<name>A0A3N6W591_9ACTN</name>
<dbReference type="PANTHER" id="PTHR12835">
    <property type="entry name" value="BIOTIN PROTEIN LIGASE"/>
    <property type="match status" value="1"/>
</dbReference>
<dbReference type="Proteomes" id="UP000275225">
    <property type="component" value="Unassembled WGS sequence"/>
</dbReference>
<dbReference type="Pfam" id="PF03099">
    <property type="entry name" value="BPL_LplA_LipB"/>
    <property type="match status" value="1"/>
</dbReference>
<dbReference type="NCBIfam" id="TIGR00121">
    <property type="entry name" value="birA_ligase"/>
    <property type="match status" value="1"/>
</dbReference>
<dbReference type="InterPro" id="IPR003142">
    <property type="entry name" value="BPL_C"/>
</dbReference>
<comment type="caution">
    <text evidence="5">The sequence shown here is derived from an EMBL/GenBank/DDBJ whole genome shotgun (WGS) entry which is preliminary data.</text>
</comment>
<dbReference type="Gene3D" id="3.30.930.10">
    <property type="entry name" value="Bira Bifunctional Protein, Domain 2"/>
    <property type="match status" value="1"/>
</dbReference>
<dbReference type="EC" id="6.3.4.15" evidence="3"/>
<evidence type="ECO:0000313" key="6">
    <source>
        <dbReference type="Proteomes" id="UP000275225"/>
    </source>
</evidence>
<dbReference type="GO" id="GO:0005737">
    <property type="term" value="C:cytoplasm"/>
    <property type="evidence" value="ECO:0007669"/>
    <property type="project" value="TreeGrafter"/>
</dbReference>
<dbReference type="RefSeq" id="WP_124237505.1">
    <property type="nucleotide sequence ID" value="NZ_JBHUFI010000002.1"/>
</dbReference>